<keyword evidence="2" id="KW-0436">Ligase</keyword>
<evidence type="ECO:0000313" key="2">
    <source>
        <dbReference type="EMBL" id="ATX65846.1"/>
    </source>
</evidence>
<evidence type="ECO:0000313" key="3">
    <source>
        <dbReference type="Proteomes" id="UP000228948"/>
    </source>
</evidence>
<dbReference type="Proteomes" id="UP000228948">
    <property type="component" value="Chromosome"/>
</dbReference>
<name>A0A2K8KA48_9RHOB</name>
<dbReference type="PANTHER" id="PTHR42695">
    <property type="entry name" value="GLUTAMINE AMIDOTRANSFERASE YLR126C-RELATED"/>
    <property type="match status" value="1"/>
</dbReference>
<dbReference type="SUPFAM" id="SSF52317">
    <property type="entry name" value="Class I glutamine amidotransferase-like"/>
    <property type="match status" value="1"/>
</dbReference>
<evidence type="ECO:0000259" key="1">
    <source>
        <dbReference type="Pfam" id="PF00117"/>
    </source>
</evidence>
<reference evidence="2 3" key="1">
    <citation type="submission" date="2017-11" db="EMBL/GenBank/DDBJ databases">
        <title>Revised Sequence and Annotation of the Rhodobaca barguzinensis strain alga05 Genome.</title>
        <authorList>
            <person name="Kopejtka K."/>
            <person name="Tomasch J.M."/>
            <person name="Bunk B."/>
            <person name="Koblizek M."/>
        </authorList>
    </citation>
    <scope>NUCLEOTIDE SEQUENCE [LARGE SCALE GENOMIC DNA]</scope>
    <source>
        <strain evidence="3">alga05</strain>
    </source>
</reference>
<feature type="domain" description="Glutamine amidotransferase" evidence="1">
    <location>
        <begin position="49"/>
        <end position="196"/>
    </location>
</feature>
<dbReference type="GO" id="GO:0016740">
    <property type="term" value="F:transferase activity"/>
    <property type="evidence" value="ECO:0007669"/>
    <property type="project" value="UniProtKB-KW"/>
</dbReference>
<gene>
    <name evidence="2" type="ORF">BG454_08395</name>
</gene>
<dbReference type="GO" id="GO:0003922">
    <property type="term" value="F:GMP synthase (glutamine-hydrolyzing) activity"/>
    <property type="evidence" value="ECO:0007669"/>
    <property type="project" value="UniProtKB-EC"/>
</dbReference>
<dbReference type="EC" id="6.3.5.2" evidence="2"/>
<organism evidence="2 3">
    <name type="scientific">Roseinatronobacter bogoriensis subsp. barguzinensis</name>
    <dbReference type="NCBI Taxonomy" id="441209"/>
    <lineage>
        <taxon>Bacteria</taxon>
        <taxon>Pseudomonadati</taxon>
        <taxon>Pseudomonadota</taxon>
        <taxon>Alphaproteobacteria</taxon>
        <taxon>Rhodobacterales</taxon>
        <taxon>Paracoccaceae</taxon>
        <taxon>Roseinatronobacter</taxon>
    </lineage>
</organism>
<dbReference type="InterPro" id="IPR017926">
    <property type="entry name" value="GATASE"/>
</dbReference>
<dbReference type="Pfam" id="PF00117">
    <property type="entry name" value="GATase"/>
    <property type="match status" value="1"/>
</dbReference>
<protein>
    <submittedName>
        <fullName evidence="2">Glutamine amidotransferase</fullName>
        <ecNumber evidence="2">6.3.5.2</ecNumber>
    </submittedName>
</protein>
<dbReference type="OrthoDB" id="9794816at2"/>
<keyword evidence="2" id="KW-0315">Glutamine amidotransferase</keyword>
<dbReference type="RefSeq" id="WP_071480391.1">
    <property type="nucleotide sequence ID" value="NZ_CP024899.1"/>
</dbReference>
<keyword evidence="3" id="KW-1185">Reference proteome</keyword>
<dbReference type="GO" id="GO:0005829">
    <property type="term" value="C:cytosol"/>
    <property type="evidence" value="ECO:0007669"/>
    <property type="project" value="TreeGrafter"/>
</dbReference>
<dbReference type="PROSITE" id="PS51273">
    <property type="entry name" value="GATASE_TYPE_1"/>
    <property type="match status" value="1"/>
</dbReference>
<dbReference type="Gene3D" id="3.40.50.880">
    <property type="match status" value="1"/>
</dbReference>
<dbReference type="InterPro" id="IPR044992">
    <property type="entry name" value="ChyE-like"/>
</dbReference>
<dbReference type="NCBIfam" id="NF005743">
    <property type="entry name" value="PRK07567.1"/>
    <property type="match status" value="1"/>
</dbReference>
<proteinExistence type="predicted"/>
<dbReference type="PANTHER" id="PTHR42695:SF5">
    <property type="entry name" value="GLUTAMINE AMIDOTRANSFERASE YLR126C-RELATED"/>
    <property type="match status" value="1"/>
</dbReference>
<dbReference type="EMBL" id="CP024899">
    <property type="protein sequence ID" value="ATX65846.1"/>
    <property type="molecule type" value="Genomic_DNA"/>
</dbReference>
<dbReference type="CDD" id="cd01741">
    <property type="entry name" value="GATase1_1"/>
    <property type="match status" value="1"/>
</dbReference>
<dbReference type="InterPro" id="IPR029062">
    <property type="entry name" value="Class_I_gatase-like"/>
</dbReference>
<dbReference type="STRING" id="441209.GCA_001870665_01456"/>
<accession>A0A2K8KA48</accession>
<dbReference type="AlphaFoldDB" id="A0A2K8KA48"/>
<sequence>MKPFLVLQLRPEIEAADEEYAAILRRAKLDASNVQRMRLDQVNLPDDLDLSALSGVIVGGGPGCVSDPPETKDPTEARIEAQILRLMPRIIAQGVPFLGCCYGIGILGRHLDAPVSKDAYGEAIGPITCQRRPESAGDPLLEGVPDRFTALVGHKEALDALPQGATHLLEGAQCPIQMLRYGARAYATQFHPEADGASFALRIRVYRDKGYFHPDEADALTSLCADVQTEISGRILENFTRHFASD</sequence>
<dbReference type="KEGG" id="rbg:BG454_08395"/>
<keyword evidence="2" id="KW-0808">Transferase</keyword>